<accession>A0A1I3P2F2</accession>
<evidence type="ECO:0008006" key="4">
    <source>
        <dbReference type="Google" id="ProtNLM"/>
    </source>
</evidence>
<name>A0A1I3P2F2_HALDA</name>
<organism evidence="2 3">
    <name type="scientific">Halobacillus dabanensis</name>
    <dbReference type="NCBI Taxonomy" id="240302"/>
    <lineage>
        <taxon>Bacteria</taxon>
        <taxon>Bacillati</taxon>
        <taxon>Bacillota</taxon>
        <taxon>Bacilli</taxon>
        <taxon>Bacillales</taxon>
        <taxon>Bacillaceae</taxon>
        <taxon>Halobacillus</taxon>
    </lineage>
</organism>
<keyword evidence="1" id="KW-1133">Transmembrane helix</keyword>
<feature type="transmembrane region" description="Helical" evidence="1">
    <location>
        <begin position="107"/>
        <end position="130"/>
    </location>
</feature>
<dbReference type="EMBL" id="FOSB01000001">
    <property type="protein sequence ID" value="SFJ15714.1"/>
    <property type="molecule type" value="Genomic_DNA"/>
</dbReference>
<proteinExistence type="predicted"/>
<feature type="transmembrane region" description="Helical" evidence="1">
    <location>
        <begin position="136"/>
        <end position="156"/>
    </location>
</feature>
<keyword evidence="3" id="KW-1185">Reference proteome</keyword>
<evidence type="ECO:0000313" key="2">
    <source>
        <dbReference type="EMBL" id="SFJ15714.1"/>
    </source>
</evidence>
<feature type="transmembrane region" description="Helical" evidence="1">
    <location>
        <begin position="56"/>
        <end position="74"/>
    </location>
</feature>
<dbReference type="RefSeq" id="WP_075034654.1">
    <property type="nucleotide sequence ID" value="NZ_FOSB01000001.1"/>
</dbReference>
<dbReference type="Proteomes" id="UP000183557">
    <property type="component" value="Unassembled WGS sequence"/>
</dbReference>
<keyword evidence="1" id="KW-0812">Transmembrane</keyword>
<reference evidence="3" key="1">
    <citation type="submission" date="2016-10" db="EMBL/GenBank/DDBJ databases">
        <authorList>
            <person name="Varghese N."/>
            <person name="Submissions S."/>
        </authorList>
    </citation>
    <scope>NUCLEOTIDE SEQUENCE [LARGE SCALE GENOMIC DNA]</scope>
    <source>
        <strain evidence="3">CGMCC 1.3704</strain>
    </source>
</reference>
<keyword evidence="1" id="KW-0472">Membrane</keyword>
<feature type="transmembrane region" description="Helical" evidence="1">
    <location>
        <begin position="7"/>
        <end position="26"/>
    </location>
</feature>
<evidence type="ECO:0000256" key="1">
    <source>
        <dbReference type="SAM" id="Phobius"/>
    </source>
</evidence>
<sequence>MNKQQSLIGFILIGVGAYFFIHHLNVPQLSPFYSWSALVFIIGVAFLSHSYMTKDYSNLFTGALITGIGLHFIATQHTSFWIDHWGTYLLIIGIAFLLHYQKNKKGLIPALVFLSIGLFVLFAPTSPIWFQWLQEVFLMIERFWPIALIGFGIYLLKKK</sequence>
<dbReference type="OrthoDB" id="2989824at2"/>
<protein>
    <recommendedName>
        <fullName evidence="4">DUF5668 domain-containing protein</fullName>
    </recommendedName>
</protein>
<feature type="transmembrane region" description="Helical" evidence="1">
    <location>
        <begin position="32"/>
        <end position="49"/>
    </location>
</feature>
<evidence type="ECO:0000313" key="3">
    <source>
        <dbReference type="Proteomes" id="UP000183557"/>
    </source>
</evidence>
<gene>
    <name evidence="2" type="ORF">SAMN04487936_101154</name>
</gene>
<feature type="transmembrane region" description="Helical" evidence="1">
    <location>
        <begin position="80"/>
        <end position="100"/>
    </location>
</feature>
<dbReference type="AlphaFoldDB" id="A0A1I3P2F2"/>